<name>A0A3M7PV18_BRAPC</name>
<protein>
    <submittedName>
        <fullName evidence="1">Uncharacterized protein</fullName>
    </submittedName>
</protein>
<dbReference type="EMBL" id="REGN01008685">
    <property type="protein sequence ID" value="RNA02996.1"/>
    <property type="molecule type" value="Genomic_DNA"/>
</dbReference>
<gene>
    <name evidence="1" type="ORF">BpHYR1_030763</name>
</gene>
<evidence type="ECO:0000313" key="1">
    <source>
        <dbReference type="EMBL" id="RNA02996.1"/>
    </source>
</evidence>
<comment type="caution">
    <text evidence="1">The sequence shown here is derived from an EMBL/GenBank/DDBJ whole genome shotgun (WGS) entry which is preliminary data.</text>
</comment>
<dbReference type="AlphaFoldDB" id="A0A3M7PV18"/>
<accession>A0A3M7PV18</accession>
<sequence length="125" mass="14928">MWSRRAFIHRTKVCGFQWAFEIVQFRPCPKIVCFNFFVQIFDKRQRQTRIANSEQHIFKSFNLNPVWTNICRLHESMVVERYQILEKKNELKKSCLADCYLLAILIRLSSRLIDVGCVNQANVEN</sequence>
<proteinExistence type="predicted"/>
<organism evidence="1 2">
    <name type="scientific">Brachionus plicatilis</name>
    <name type="common">Marine rotifer</name>
    <name type="synonym">Brachionus muelleri</name>
    <dbReference type="NCBI Taxonomy" id="10195"/>
    <lineage>
        <taxon>Eukaryota</taxon>
        <taxon>Metazoa</taxon>
        <taxon>Spiralia</taxon>
        <taxon>Gnathifera</taxon>
        <taxon>Rotifera</taxon>
        <taxon>Eurotatoria</taxon>
        <taxon>Monogononta</taxon>
        <taxon>Pseudotrocha</taxon>
        <taxon>Ploima</taxon>
        <taxon>Brachionidae</taxon>
        <taxon>Brachionus</taxon>
    </lineage>
</organism>
<keyword evidence="2" id="KW-1185">Reference proteome</keyword>
<reference evidence="1 2" key="1">
    <citation type="journal article" date="2018" name="Sci. Rep.">
        <title>Genomic signatures of local adaptation to the degree of environmental predictability in rotifers.</title>
        <authorList>
            <person name="Franch-Gras L."/>
            <person name="Hahn C."/>
            <person name="Garcia-Roger E.M."/>
            <person name="Carmona M.J."/>
            <person name="Serra M."/>
            <person name="Gomez A."/>
        </authorList>
    </citation>
    <scope>NUCLEOTIDE SEQUENCE [LARGE SCALE GENOMIC DNA]</scope>
    <source>
        <strain evidence="1">HYR1</strain>
    </source>
</reference>
<dbReference type="Proteomes" id="UP000276133">
    <property type="component" value="Unassembled WGS sequence"/>
</dbReference>
<evidence type="ECO:0000313" key="2">
    <source>
        <dbReference type="Proteomes" id="UP000276133"/>
    </source>
</evidence>